<evidence type="ECO:0000256" key="9">
    <source>
        <dbReference type="SAM" id="Phobius"/>
    </source>
</evidence>
<evidence type="ECO:0000256" key="7">
    <source>
        <dbReference type="ARBA" id="ARBA00023143"/>
    </source>
</evidence>
<keyword evidence="10" id="KW-0969">Cilium</keyword>
<keyword evidence="6 9" id="KW-0472">Membrane</keyword>
<feature type="transmembrane region" description="Helical" evidence="9">
    <location>
        <begin position="15"/>
        <end position="37"/>
    </location>
</feature>
<organism evidence="10">
    <name type="scientific">hydrocarbon metagenome</name>
    <dbReference type="NCBI Taxonomy" id="938273"/>
    <lineage>
        <taxon>unclassified sequences</taxon>
        <taxon>metagenomes</taxon>
        <taxon>ecological metagenomes</taxon>
    </lineage>
</organism>
<evidence type="ECO:0000256" key="8">
    <source>
        <dbReference type="ARBA" id="ARBA00037937"/>
    </source>
</evidence>
<keyword evidence="10" id="KW-0966">Cell projection</keyword>
<dbReference type="GO" id="GO:0044781">
    <property type="term" value="P:bacterial-type flagellum organization"/>
    <property type="evidence" value="ECO:0007669"/>
    <property type="project" value="InterPro"/>
</dbReference>
<dbReference type="PANTHER" id="PTHR38766:SF1">
    <property type="entry name" value="FLAGELLAR PROTEIN FLIO"/>
    <property type="match status" value="1"/>
</dbReference>
<evidence type="ECO:0000256" key="1">
    <source>
        <dbReference type="ARBA" id="ARBA00004117"/>
    </source>
</evidence>
<comment type="caution">
    <text evidence="10">The sequence shown here is derived from an EMBL/GenBank/DDBJ whole genome shotgun (WGS) entry which is preliminary data.</text>
</comment>
<accession>A0A0W8G484</accession>
<evidence type="ECO:0000256" key="6">
    <source>
        <dbReference type="ARBA" id="ARBA00023136"/>
    </source>
</evidence>
<dbReference type="GO" id="GO:0009425">
    <property type="term" value="C:bacterial-type flagellum basal body"/>
    <property type="evidence" value="ECO:0007669"/>
    <property type="project" value="UniProtKB-SubCell"/>
</dbReference>
<proteinExistence type="inferred from homology"/>
<dbReference type="Pfam" id="PF04347">
    <property type="entry name" value="FliO"/>
    <property type="match status" value="1"/>
</dbReference>
<sequence length="118" mass="12792">MPDAASQSAYGLSSVAAQMALALLLLLGVIFVAFYLLRRFGPRLGLPMARRHTGLTFEGQLPLGPRKSVVLVRFLNKVMVLGVTEQSINLLTEIDDDHDRETDFAAALEKADPPDGPS</sequence>
<keyword evidence="10" id="KW-0282">Flagellum</keyword>
<evidence type="ECO:0000256" key="3">
    <source>
        <dbReference type="ARBA" id="ARBA00022475"/>
    </source>
</evidence>
<dbReference type="GO" id="GO:0005886">
    <property type="term" value="C:plasma membrane"/>
    <property type="evidence" value="ECO:0007669"/>
    <property type="project" value="UniProtKB-SubCell"/>
</dbReference>
<reference evidence="10" key="1">
    <citation type="journal article" date="2015" name="Proc. Natl. Acad. Sci. U.S.A.">
        <title>Networks of energetic and metabolic interactions define dynamics in microbial communities.</title>
        <authorList>
            <person name="Embree M."/>
            <person name="Liu J.K."/>
            <person name="Al-Bassam M.M."/>
            <person name="Zengler K."/>
        </authorList>
    </citation>
    <scope>NUCLEOTIDE SEQUENCE</scope>
</reference>
<dbReference type="PANTHER" id="PTHR38766">
    <property type="entry name" value="FLAGELLAR PROTEIN FLIO"/>
    <property type="match status" value="1"/>
</dbReference>
<dbReference type="InterPro" id="IPR052205">
    <property type="entry name" value="FliO/MopB"/>
</dbReference>
<evidence type="ECO:0000256" key="4">
    <source>
        <dbReference type="ARBA" id="ARBA00022692"/>
    </source>
</evidence>
<comment type="subcellular location">
    <subcellularLocation>
        <location evidence="1">Bacterial flagellum basal body</location>
    </subcellularLocation>
    <subcellularLocation>
        <location evidence="2">Cell membrane</location>
    </subcellularLocation>
</comment>
<keyword evidence="5 9" id="KW-1133">Transmembrane helix</keyword>
<name>A0A0W8G484_9ZZZZ</name>
<keyword evidence="3" id="KW-1003">Cell membrane</keyword>
<keyword evidence="7" id="KW-0975">Bacterial flagellum</keyword>
<dbReference type="EMBL" id="LNQE01000273">
    <property type="protein sequence ID" value="KUG27959.1"/>
    <property type="molecule type" value="Genomic_DNA"/>
</dbReference>
<gene>
    <name evidence="10" type="ORF">ASZ90_002181</name>
</gene>
<keyword evidence="4 9" id="KW-0812">Transmembrane</keyword>
<evidence type="ECO:0000313" key="10">
    <source>
        <dbReference type="EMBL" id="KUG27959.1"/>
    </source>
</evidence>
<comment type="similarity">
    <text evidence="8">Belongs to the FliO/MopB family.</text>
</comment>
<dbReference type="NCBIfam" id="TIGR03500">
    <property type="entry name" value="FliO_TIGR"/>
    <property type="match status" value="1"/>
</dbReference>
<evidence type="ECO:0000256" key="5">
    <source>
        <dbReference type="ARBA" id="ARBA00022989"/>
    </source>
</evidence>
<evidence type="ECO:0000256" key="2">
    <source>
        <dbReference type="ARBA" id="ARBA00004236"/>
    </source>
</evidence>
<dbReference type="AlphaFoldDB" id="A0A0W8G484"/>
<dbReference type="InterPro" id="IPR022781">
    <property type="entry name" value="Flagellar_biosynth_FliO"/>
</dbReference>
<protein>
    <submittedName>
        <fullName evidence="10">Flagellar biosynthesis protein flio</fullName>
    </submittedName>
</protein>